<dbReference type="Pfam" id="PF01075">
    <property type="entry name" value="Glyco_transf_9"/>
    <property type="match status" value="1"/>
</dbReference>
<dbReference type="GO" id="GO:0009244">
    <property type="term" value="P:lipopolysaccharide core region biosynthetic process"/>
    <property type="evidence" value="ECO:0007669"/>
    <property type="project" value="TreeGrafter"/>
</dbReference>
<name>A0A8J7CH36_9CYAN</name>
<dbReference type="InterPro" id="IPR002201">
    <property type="entry name" value="Glyco_trans_9"/>
</dbReference>
<dbReference type="PANTHER" id="PTHR30160:SF1">
    <property type="entry name" value="LIPOPOLYSACCHARIDE 1,2-N-ACETYLGLUCOSAMINETRANSFERASE-RELATED"/>
    <property type="match status" value="1"/>
</dbReference>
<accession>A0A8J7CH36</accession>
<comment type="caution">
    <text evidence="3">The sequence shown here is derived from an EMBL/GenBank/DDBJ whole genome shotgun (WGS) entry which is preliminary data.</text>
</comment>
<gene>
    <name evidence="3" type="ORF">ICL16_35260</name>
</gene>
<organism evidence="3 4">
    <name type="scientific">Iningainema tapete BLCC-T55</name>
    <dbReference type="NCBI Taxonomy" id="2748662"/>
    <lineage>
        <taxon>Bacteria</taxon>
        <taxon>Bacillati</taxon>
        <taxon>Cyanobacteriota</taxon>
        <taxon>Cyanophyceae</taxon>
        <taxon>Nostocales</taxon>
        <taxon>Scytonemataceae</taxon>
        <taxon>Iningainema tapete</taxon>
    </lineage>
</organism>
<dbReference type="RefSeq" id="WP_190836234.1">
    <property type="nucleotide sequence ID" value="NZ_CAWPPI010000106.1"/>
</dbReference>
<proteinExistence type="predicted"/>
<dbReference type="GO" id="GO:0005829">
    <property type="term" value="C:cytosol"/>
    <property type="evidence" value="ECO:0007669"/>
    <property type="project" value="TreeGrafter"/>
</dbReference>
<dbReference type="AlphaFoldDB" id="A0A8J7CH36"/>
<dbReference type="CDD" id="cd03789">
    <property type="entry name" value="GT9_LPS_heptosyltransferase"/>
    <property type="match status" value="1"/>
</dbReference>
<protein>
    <submittedName>
        <fullName evidence="3">Glycosyltransferase family 9 protein</fullName>
    </submittedName>
</protein>
<dbReference type="PANTHER" id="PTHR30160">
    <property type="entry name" value="TETRAACYLDISACCHARIDE 4'-KINASE-RELATED"/>
    <property type="match status" value="1"/>
</dbReference>
<keyword evidence="4" id="KW-1185">Reference proteome</keyword>
<dbReference type="SUPFAM" id="SSF53756">
    <property type="entry name" value="UDP-Glycosyltransferase/glycogen phosphorylase"/>
    <property type="match status" value="1"/>
</dbReference>
<dbReference type="GO" id="GO:0008713">
    <property type="term" value="F:ADP-heptose-lipopolysaccharide heptosyltransferase activity"/>
    <property type="evidence" value="ECO:0007669"/>
    <property type="project" value="TreeGrafter"/>
</dbReference>
<evidence type="ECO:0000256" key="1">
    <source>
        <dbReference type="ARBA" id="ARBA00022676"/>
    </source>
</evidence>
<evidence type="ECO:0000256" key="2">
    <source>
        <dbReference type="ARBA" id="ARBA00022679"/>
    </source>
</evidence>
<dbReference type="EMBL" id="JACXAE010000106">
    <property type="protein sequence ID" value="MBD2777165.1"/>
    <property type="molecule type" value="Genomic_DNA"/>
</dbReference>
<dbReference type="InterPro" id="IPR051199">
    <property type="entry name" value="LPS_LOS_Heptosyltrfase"/>
</dbReference>
<dbReference type="Proteomes" id="UP000629098">
    <property type="component" value="Unassembled WGS sequence"/>
</dbReference>
<evidence type="ECO:0000313" key="3">
    <source>
        <dbReference type="EMBL" id="MBD2777165.1"/>
    </source>
</evidence>
<reference evidence="3" key="1">
    <citation type="submission" date="2020-09" db="EMBL/GenBank/DDBJ databases">
        <title>Iningainema tapete sp. nov. (Scytonemataceae, Cyanobacteria) from greenhouses in central Florida (USA) produces two types of nodularin with biosynthetic potential for microcystin-LR and anabaenopeptins.</title>
        <authorList>
            <person name="Berthold D.E."/>
            <person name="Lefler F.W."/>
            <person name="Huang I.-S."/>
            <person name="Abdulla H."/>
            <person name="Zimba P.V."/>
            <person name="Laughinghouse H.D. IV."/>
        </authorList>
    </citation>
    <scope>NUCLEOTIDE SEQUENCE</scope>
    <source>
        <strain evidence="3">BLCCT55</strain>
    </source>
</reference>
<evidence type="ECO:0000313" key="4">
    <source>
        <dbReference type="Proteomes" id="UP000629098"/>
    </source>
</evidence>
<keyword evidence="2" id="KW-0808">Transferase</keyword>
<sequence length="349" mass="38621">MVERKLLTELPIARIAIVRSLPGLGDLLCAVPAWRALRAAFPQAQITLIGMPWARSFVERFNHYLDEFLEFPGYPGIPEISPPHKLPEFLTSVQQQRFDLALQMHGSGIVSNTFTTMLGASVNAGFYLPGNYEPDPDYFLPYPTNEPEVWRHLRLIEYLGIPLQGDELEFPLTLEDFSSLQNIDEASSLRKGEYVCVHPGASVPEKCWSVEKFAAIADAIAERGFQIVLTGTAPEANLTQTLAAMMRTKPINLAGRTSLGAMAALLSSTALLVCNDTGVSHLAAALRVKSIVIFTNSELHRWAPLNRDLHRVLCSDSVVIGTAEARRTQREMVMAHVEELLTKEVVNVT</sequence>
<dbReference type="Gene3D" id="3.40.50.2000">
    <property type="entry name" value="Glycogen Phosphorylase B"/>
    <property type="match status" value="2"/>
</dbReference>
<keyword evidence="1" id="KW-0328">Glycosyltransferase</keyword>